<accession>A0AAV7SL99</accession>
<sequence>RAAFKYHCPNSKKSNLCSMSPFSHREGQSLENEEGTQFCPDPVVETLRLALSPVFPRSRKKGGVSFSWVRGVNKCRRKLPTKLVWLMGLRYEPGRIGASWCF</sequence>
<keyword evidence="2" id="KW-1185">Reference proteome</keyword>
<comment type="caution">
    <text evidence="1">The sequence shown here is derived from an EMBL/GenBank/DDBJ whole genome shotgun (WGS) entry which is preliminary data.</text>
</comment>
<reference evidence="1" key="1">
    <citation type="journal article" date="2022" name="bioRxiv">
        <title>Sequencing and chromosome-scale assembly of the giantPleurodeles waltlgenome.</title>
        <authorList>
            <person name="Brown T."/>
            <person name="Elewa A."/>
            <person name="Iarovenko S."/>
            <person name="Subramanian E."/>
            <person name="Araus A.J."/>
            <person name="Petzold A."/>
            <person name="Susuki M."/>
            <person name="Suzuki K.-i.T."/>
            <person name="Hayashi T."/>
            <person name="Toyoda A."/>
            <person name="Oliveira C."/>
            <person name="Osipova E."/>
            <person name="Leigh N.D."/>
            <person name="Simon A."/>
            <person name="Yun M.H."/>
        </authorList>
    </citation>
    <scope>NUCLEOTIDE SEQUENCE</scope>
    <source>
        <strain evidence="1">20211129_DDA</strain>
        <tissue evidence="1">Liver</tissue>
    </source>
</reference>
<protein>
    <submittedName>
        <fullName evidence="1">Uncharacterized protein</fullName>
    </submittedName>
</protein>
<dbReference type="EMBL" id="JANPWB010000008">
    <property type="protein sequence ID" value="KAJ1164799.1"/>
    <property type="molecule type" value="Genomic_DNA"/>
</dbReference>
<evidence type="ECO:0000313" key="1">
    <source>
        <dbReference type="EMBL" id="KAJ1164799.1"/>
    </source>
</evidence>
<evidence type="ECO:0000313" key="2">
    <source>
        <dbReference type="Proteomes" id="UP001066276"/>
    </source>
</evidence>
<name>A0AAV7SL99_PLEWA</name>
<proteinExistence type="predicted"/>
<feature type="non-terminal residue" evidence="1">
    <location>
        <position position="102"/>
    </location>
</feature>
<dbReference type="Proteomes" id="UP001066276">
    <property type="component" value="Chromosome 4_2"/>
</dbReference>
<gene>
    <name evidence="1" type="ORF">NDU88_005233</name>
</gene>
<dbReference type="AlphaFoldDB" id="A0AAV7SL99"/>
<organism evidence="1 2">
    <name type="scientific">Pleurodeles waltl</name>
    <name type="common">Iberian ribbed newt</name>
    <dbReference type="NCBI Taxonomy" id="8319"/>
    <lineage>
        <taxon>Eukaryota</taxon>
        <taxon>Metazoa</taxon>
        <taxon>Chordata</taxon>
        <taxon>Craniata</taxon>
        <taxon>Vertebrata</taxon>
        <taxon>Euteleostomi</taxon>
        <taxon>Amphibia</taxon>
        <taxon>Batrachia</taxon>
        <taxon>Caudata</taxon>
        <taxon>Salamandroidea</taxon>
        <taxon>Salamandridae</taxon>
        <taxon>Pleurodelinae</taxon>
        <taxon>Pleurodeles</taxon>
    </lineage>
</organism>
<feature type="non-terminal residue" evidence="1">
    <location>
        <position position="1"/>
    </location>
</feature>